<evidence type="ECO:0000256" key="16">
    <source>
        <dbReference type="SAM" id="MobiDB-lite"/>
    </source>
</evidence>
<dbReference type="Pfam" id="PF01189">
    <property type="entry name" value="Methyltr_RsmB-F"/>
    <property type="match status" value="1"/>
</dbReference>
<dbReference type="PRINTS" id="PR02008">
    <property type="entry name" value="RCMTFAMILY"/>
</dbReference>
<dbReference type="InterPro" id="IPR001678">
    <property type="entry name" value="MeTrfase_RsmB-F_NOP2_dom"/>
</dbReference>
<feature type="active site" description="Nucleophile" evidence="15">
    <location>
        <position position="398"/>
    </location>
</feature>
<dbReference type="PANTHER" id="PTHR22807:SF61">
    <property type="entry name" value="NOL1_NOP2_SUN FAMILY PROTEIN _ ANTITERMINATION NUSB DOMAIN-CONTAINING PROTEIN"/>
    <property type="match status" value="1"/>
</dbReference>
<dbReference type="RefSeq" id="WP_077492981.1">
    <property type="nucleotide sequence ID" value="NZ_MLHG01000004.1"/>
</dbReference>
<dbReference type="NCBIfam" id="NF008149">
    <property type="entry name" value="PRK10901.1"/>
    <property type="match status" value="1"/>
</dbReference>
<feature type="domain" description="SAM-dependent MTase RsmB/NOP-type" evidence="17">
    <location>
        <begin position="183"/>
        <end position="459"/>
    </location>
</feature>
<dbReference type="InterPro" id="IPR023267">
    <property type="entry name" value="RCMT"/>
</dbReference>
<feature type="binding site" evidence="15">
    <location>
        <position position="321"/>
    </location>
    <ligand>
        <name>S-adenosyl-L-methionine</name>
        <dbReference type="ChEBI" id="CHEBI:59789"/>
    </ligand>
</feature>
<dbReference type="PROSITE" id="PS51686">
    <property type="entry name" value="SAM_MT_RSMB_NOP"/>
    <property type="match status" value="1"/>
</dbReference>
<evidence type="ECO:0000256" key="1">
    <source>
        <dbReference type="ARBA" id="ARBA00002724"/>
    </source>
</evidence>
<dbReference type="GO" id="GO:0006355">
    <property type="term" value="P:regulation of DNA-templated transcription"/>
    <property type="evidence" value="ECO:0007669"/>
    <property type="project" value="InterPro"/>
</dbReference>
<evidence type="ECO:0000256" key="14">
    <source>
        <dbReference type="ARBA" id="ARBA00067267"/>
    </source>
</evidence>
<sequence>MKNERSQQKAEKNKPMKKTAKKSTALSSRAVAAQVILQVLDEGKSLSSLIPDVQVSLKTQDLPLLQEICFGVCRVLPRLEQIIQCLVDKPLKGKTRIVHCLLLVGLYQLLYMRVPPHAAVDEVVNATKTLKSDSFRGLVNGVLRRFLREQESILAQVDKYWQTLHPEWFVNKLKKAYPNWRDIINANNQKPPMWLRVNAQQNSVESYRTLLAESGILAETDLHPQALRLASPTTVQKLPYFSEGAVTVQDLSAQWAAALLEPQNDEWILDACAAPGGKTTHILELAPQANVIALDVEAHRLKRVEENLARLNQQAMVVCGDATQPDEWLAEIGKSAVQFDRILLDAPCSATGVIRRHPDIKWLRQETDITQLTALQKNILKALWAKLKPNGILLYATCSVLPEENDEQIRTFLSEHSDAELLPLPFEGNVNDDKSAVGFQFIPQENGGDGFYYAKLRKRS</sequence>
<comment type="similarity">
    <text evidence="3 15">Belongs to the class I-like SAM-binding methyltransferase superfamily. RsmB/NOP family.</text>
</comment>
<dbReference type="PROSITE" id="PS01153">
    <property type="entry name" value="NOL1_NOP2_SUN"/>
    <property type="match status" value="1"/>
</dbReference>
<dbReference type="Gene3D" id="1.10.940.10">
    <property type="entry name" value="NusB-like"/>
    <property type="match status" value="1"/>
</dbReference>
<dbReference type="GO" id="GO:0005829">
    <property type="term" value="C:cytosol"/>
    <property type="evidence" value="ECO:0007669"/>
    <property type="project" value="TreeGrafter"/>
</dbReference>
<evidence type="ECO:0000256" key="12">
    <source>
        <dbReference type="ARBA" id="ARBA00031088"/>
    </source>
</evidence>
<dbReference type="CDD" id="cd02440">
    <property type="entry name" value="AdoMet_MTases"/>
    <property type="match status" value="1"/>
</dbReference>
<evidence type="ECO:0000256" key="8">
    <source>
        <dbReference type="ARBA" id="ARBA00022679"/>
    </source>
</evidence>
<evidence type="ECO:0000259" key="17">
    <source>
        <dbReference type="PROSITE" id="PS51686"/>
    </source>
</evidence>
<evidence type="ECO:0000256" key="15">
    <source>
        <dbReference type="PROSITE-ProRule" id="PRU01023"/>
    </source>
</evidence>
<evidence type="ECO:0000256" key="6">
    <source>
        <dbReference type="ARBA" id="ARBA00022552"/>
    </source>
</evidence>
<comment type="caution">
    <text evidence="18">The sequence shown here is derived from an EMBL/GenBank/DDBJ whole genome shotgun (WGS) entry which is preliminary data.</text>
</comment>
<keyword evidence="9 15" id="KW-0949">S-adenosyl-L-methionine</keyword>
<feature type="binding site" evidence="15">
    <location>
        <position position="345"/>
    </location>
    <ligand>
        <name>S-adenosyl-L-methionine</name>
        <dbReference type="ChEBI" id="CHEBI:59789"/>
    </ligand>
</feature>
<evidence type="ECO:0000313" key="19">
    <source>
        <dbReference type="Proteomes" id="UP000189426"/>
    </source>
</evidence>
<dbReference type="EC" id="2.1.1.176" evidence="4"/>
<dbReference type="InterPro" id="IPR035926">
    <property type="entry name" value="NusB-like_sf"/>
</dbReference>
<dbReference type="SUPFAM" id="SSF48013">
    <property type="entry name" value="NusB-like"/>
    <property type="match status" value="1"/>
</dbReference>
<dbReference type="InterPro" id="IPR006027">
    <property type="entry name" value="NusB_RsmB_TIM44"/>
</dbReference>
<dbReference type="InterPro" id="IPR054728">
    <property type="entry name" value="RsmB-like_ferredoxin"/>
</dbReference>
<feature type="region of interest" description="Disordered" evidence="16">
    <location>
        <begin position="1"/>
        <end position="25"/>
    </location>
</feature>
<comment type="function">
    <text evidence="1">Specifically methylates the cytosine at position 967 (m5C967) of 16S rRNA.</text>
</comment>
<dbReference type="Pfam" id="PF01029">
    <property type="entry name" value="NusB"/>
    <property type="match status" value="1"/>
</dbReference>
<dbReference type="FunFam" id="3.30.70.1170:FF:000002">
    <property type="entry name" value="Ribosomal RNA small subunit methyltransferase B"/>
    <property type="match status" value="1"/>
</dbReference>
<comment type="subcellular location">
    <subcellularLocation>
        <location evidence="2">Cytoplasm</location>
    </subcellularLocation>
</comment>
<dbReference type="GO" id="GO:0070475">
    <property type="term" value="P:rRNA base methylation"/>
    <property type="evidence" value="ECO:0007669"/>
    <property type="project" value="TreeGrafter"/>
</dbReference>
<dbReference type="GO" id="GO:0003723">
    <property type="term" value="F:RNA binding"/>
    <property type="evidence" value="ECO:0007669"/>
    <property type="project" value="UniProtKB-UniRule"/>
</dbReference>
<feature type="compositionally biased region" description="Basic and acidic residues" evidence="16">
    <location>
        <begin position="1"/>
        <end position="14"/>
    </location>
</feature>
<dbReference type="InterPro" id="IPR018314">
    <property type="entry name" value="RsmB/NOL1/NOP2-like_CS"/>
</dbReference>
<accession>A0A1V3IJZ6</accession>
<dbReference type="SUPFAM" id="SSF53335">
    <property type="entry name" value="S-adenosyl-L-methionine-dependent methyltransferases"/>
    <property type="match status" value="1"/>
</dbReference>
<dbReference type="InterPro" id="IPR049560">
    <property type="entry name" value="MeTrfase_RsmB-F_NOP2_cat"/>
</dbReference>
<keyword evidence="6" id="KW-0698">rRNA processing</keyword>
<gene>
    <name evidence="18" type="ORF">BKK47_00415</name>
</gene>
<evidence type="ECO:0000313" key="18">
    <source>
        <dbReference type="EMBL" id="OOF41728.1"/>
    </source>
</evidence>
<dbReference type="NCBIfam" id="TIGR00563">
    <property type="entry name" value="rsmB"/>
    <property type="match status" value="1"/>
</dbReference>
<comment type="catalytic activity">
    <reaction evidence="13">
        <text>cytidine(967) in 16S rRNA + S-adenosyl-L-methionine = 5-methylcytidine(967) in 16S rRNA + S-adenosyl-L-homocysteine + H(+)</text>
        <dbReference type="Rhea" id="RHEA:42748"/>
        <dbReference type="Rhea" id="RHEA-COMP:10219"/>
        <dbReference type="Rhea" id="RHEA-COMP:10220"/>
        <dbReference type="ChEBI" id="CHEBI:15378"/>
        <dbReference type="ChEBI" id="CHEBI:57856"/>
        <dbReference type="ChEBI" id="CHEBI:59789"/>
        <dbReference type="ChEBI" id="CHEBI:74483"/>
        <dbReference type="ChEBI" id="CHEBI:82748"/>
        <dbReference type="EC" id="2.1.1.176"/>
    </reaction>
</comment>
<feature type="binding site" evidence="15">
    <location>
        <begin position="272"/>
        <end position="278"/>
    </location>
    <ligand>
        <name>S-adenosyl-L-methionine</name>
        <dbReference type="ChEBI" id="CHEBI:59789"/>
    </ligand>
</feature>
<dbReference type="Proteomes" id="UP000189426">
    <property type="component" value="Unassembled WGS sequence"/>
</dbReference>
<evidence type="ECO:0000256" key="2">
    <source>
        <dbReference type="ARBA" id="ARBA00004496"/>
    </source>
</evidence>
<protein>
    <recommendedName>
        <fullName evidence="14">Ribosomal RNA small subunit methyltransferase B</fullName>
        <ecNumber evidence="4">2.1.1.176</ecNumber>
    </recommendedName>
    <alternativeName>
        <fullName evidence="11">16S rRNA m5C967 methyltransferase</fullName>
    </alternativeName>
    <alternativeName>
        <fullName evidence="12">rRNA (cytosine-C(5)-)-methyltransferase RsmB</fullName>
    </alternativeName>
</protein>
<dbReference type="EMBL" id="MLHG01000004">
    <property type="protein sequence ID" value="OOF41728.1"/>
    <property type="molecule type" value="Genomic_DNA"/>
</dbReference>
<evidence type="ECO:0000256" key="7">
    <source>
        <dbReference type="ARBA" id="ARBA00022603"/>
    </source>
</evidence>
<dbReference type="Gene3D" id="3.30.70.1170">
    <property type="entry name" value="Sun protein, domain 3"/>
    <property type="match status" value="1"/>
</dbReference>
<evidence type="ECO:0000256" key="9">
    <source>
        <dbReference type="ARBA" id="ARBA00022691"/>
    </source>
</evidence>
<keyword evidence="8 15" id="KW-0808">Transferase</keyword>
<organism evidence="18 19">
    <name type="scientific">Rodentibacter mrazii</name>
    <dbReference type="NCBI Taxonomy" id="1908257"/>
    <lineage>
        <taxon>Bacteria</taxon>
        <taxon>Pseudomonadati</taxon>
        <taxon>Pseudomonadota</taxon>
        <taxon>Gammaproteobacteria</taxon>
        <taxon>Pasteurellales</taxon>
        <taxon>Pasteurellaceae</taxon>
        <taxon>Rodentibacter</taxon>
    </lineage>
</organism>
<proteinExistence type="inferred from homology"/>
<evidence type="ECO:0000256" key="11">
    <source>
        <dbReference type="ARBA" id="ARBA00030399"/>
    </source>
</evidence>
<evidence type="ECO:0000256" key="10">
    <source>
        <dbReference type="ARBA" id="ARBA00022884"/>
    </source>
</evidence>
<dbReference type="Gene3D" id="3.40.50.150">
    <property type="entry name" value="Vaccinia Virus protein VP39"/>
    <property type="match status" value="1"/>
</dbReference>
<dbReference type="NCBIfam" id="NF011494">
    <property type="entry name" value="PRK14902.1"/>
    <property type="match status" value="1"/>
</dbReference>
<dbReference type="Gene3D" id="1.10.287.730">
    <property type="entry name" value="Helix hairpin bin"/>
    <property type="match status" value="1"/>
</dbReference>
<dbReference type="FunFam" id="3.40.50.150:FF:000022">
    <property type="entry name" value="Ribosomal RNA small subunit methyltransferase B"/>
    <property type="match status" value="1"/>
</dbReference>
<dbReference type="AlphaFoldDB" id="A0A1V3IJZ6"/>
<evidence type="ECO:0000256" key="4">
    <source>
        <dbReference type="ARBA" id="ARBA00012140"/>
    </source>
</evidence>
<keyword evidence="10 15" id="KW-0694">RNA-binding</keyword>
<name>A0A1V3IJZ6_9PAST</name>
<keyword evidence="7 15" id="KW-0489">Methyltransferase</keyword>
<keyword evidence="5" id="KW-0963">Cytoplasm</keyword>
<dbReference type="GO" id="GO:0009383">
    <property type="term" value="F:rRNA (cytosine-C5-)-methyltransferase activity"/>
    <property type="evidence" value="ECO:0007669"/>
    <property type="project" value="TreeGrafter"/>
</dbReference>
<dbReference type="Pfam" id="PF22458">
    <property type="entry name" value="RsmF-B_ferredox"/>
    <property type="match status" value="1"/>
</dbReference>
<reference evidence="18 19" key="1">
    <citation type="submission" date="2016-10" db="EMBL/GenBank/DDBJ databases">
        <title>Rodentibacter gen. nov. and new species.</title>
        <authorList>
            <person name="Christensen H."/>
        </authorList>
    </citation>
    <scope>NUCLEOTIDE SEQUENCE [LARGE SCALE GENOMIC DNA]</scope>
    <source>
        <strain evidence="18 19">Ppn418</strain>
    </source>
</reference>
<dbReference type="InterPro" id="IPR004573">
    <property type="entry name" value="rRNA_ssu_MeTfrase_B"/>
</dbReference>
<evidence type="ECO:0000256" key="5">
    <source>
        <dbReference type="ARBA" id="ARBA00022490"/>
    </source>
</evidence>
<evidence type="ECO:0000256" key="3">
    <source>
        <dbReference type="ARBA" id="ARBA00007494"/>
    </source>
</evidence>
<dbReference type="InterPro" id="IPR029063">
    <property type="entry name" value="SAM-dependent_MTases_sf"/>
</dbReference>
<evidence type="ECO:0000256" key="13">
    <source>
        <dbReference type="ARBA" id="ARBA00047283"/>
    </source>
</evidence>
<dbReference type="STRING" id="1908257.BKK47_00415"/>
<dbReference type="PANTHER" id="PTHR22807">
    <property type="entry name" value="NOP2 YEAST -RELATED NOL1/NOP2/FMU SUN DOMAIN-CONTAINING"/>
    <property type="match status" value="1"/>
</dbReference>
<keyword evidence="19" id="KW-1185">Reference proteome</keyword>
<feature type="binding site" evidence="15">
    <location>
        <position position="295"/>
    </location>
    <ligand>
        <name>S-adenosyl-L-methionine</name>
        <dbReference type="ChEBI" id="CHEBI:59789"/>
    </ligand>
</feature>
<dbReference type="FunFam" id="1.10.940.10:FF:000002">
    <property type="entry name" value="Ribosomal RNA small subunit methyltransferase B"/>
    <property type="match status" value="1"/>
</dbReference>